<organism evidence="1">
    <name type="scientific">uncultured Thermomicrobiales bacterium</name>
    <dbReference type="NCBI Taxonomy" id="1645740"/>
    <lineage>
        <taxon>Bacteria</taxon>
        <taxon>Pseudomonadati</taxon>
        <taxon>Thermomicrobiota</taxon>
        <taxon>Thermomicrobia</taxon>
        <taxon>Thermomicrobiales</taxon>
        <taxon>environmental samples</taxon>
    </lineage>
</organism>
<dbReference type="Pfam" id="PF06007">
    <property type="entry name" value="PhnJ"/>
    <property type="match status" value="1"/>
</dbReference>
<dbReference type="EMBL" id="CADCWN010000198">
    <property type="protein sequence ID" value="CAA9576270.1"/>
    <property type="molecule type" value="Genomic_DNA"/>
</dbReference>
<dbReference type="GO" id="GO:0098848">
    <property type="term" value="F:alpha-D-ribose 1-methylphosphonate 5-phosphate C-P-lyase activity"/>
    <property type="evidence" value="ECO:0007669"/>
    <property type="project" value="UniProtKB-EC"/>
</dbReference>
<dbReference type="InterPro" id="IPR010306">
    <property type="entry name" value="PhnJ"/>
</dbReference>
<dbReference type="GO" id="GO:0019700">
    <property type="term" value="P:organic phosphonate catabolic process"/>
    <property type="evidence" value="ECO:0007669"/>
    <property type="project" value="InterPro"/>
</dbReference>
<proteinExistence type="predicted"/>
<accession>A0A6J4VH70</accession>
<dbReference type="AlphaFoldDB" id="A0A6J4VH70"/>
<dbReference type="EC" id="4.7.1.1" evidence="1"/>
<reference evidence="1" key="1">
    <citation type="submission" date="2020-02" db="EMBL/GenBank/DDBJ databases">
        <authorList>
            <person name="Meier V. D."/>
        </authorList>
    </citation>
    <scope>NUCLEOTIDE SEQUENCE</scope>
    <source>
        <strain evidence="1">AVDCRST_MAG18</strain>
    </source>
</reference>
<name>A0A6J4VH70_9BACT</name>
<dbReference type="SFLD" id="SFLDF00379">
    <property type="entry name" value="Phosphonate_metabolism_(PhnJ)"/>
    <property type="match status" value="1"/>
</dbReference>
<keyword evidence="1" id="KW-0456">Lyase</keyword>
<dbReference type="SFLD" id="SFLDS00033">
    <property type="entry name" value="Radical_SAM_Phosphonate_Metabo"/>
    <property type="match status" value="1"/>
</dbReference>
<sequence length="311" mass="34517">MVIDQQRDPQIPRSAFRAPRLSALAGAPEAYNYAFLDEVSKREIRRALLKAVAIPGYQVPFGAREMPIARGWGSGGLQVTLATLGPGDTLKVIDQGTDAGVNAVNIRRLVERTAPGVATTYSTAEATIIQSRHRFPEESLRADQIMVLQVPLPEPLRMVEPRESVTRQLHAEADYTRVWVHLYEDVITNGEISRASGYPVMVNGRYIMSPSPIPRWDIDKLHQSASLTLLGAGREKRIYAVPPHTNVVPLDFEDYPFRVEDFSGKRCARCGATDTYLDEIIVNGGGRLYACSDTAHCDERVSAERETRNAE</sequence>
<dbReference type="GO" id="GO:0051539">
    <property type="term" value="F:4 iron, 4 sulfur cluster binding"/>
    <property type="evidence" value="ECO:0007669"/>
    <property type="project" value="InterPro"/>
</dbReference>
<dbReference type="SFLD" id="SFLDG01115">
    <property type="entry name" value="Phosphonate_metabolism_(PhnJ)"/>
    <property type="match status" value="1"/>
</dbReference>
<gene>
    <name evidence="1" type="ORF">AVDCRST_MAG18-2582</name>
</gene>
<dbReference type="PIRSF" id="PIRSF011468">
    <property type="entry name" value="PhnJ"/>
    <property type="match status" value="1"/>
</dbReference>
<evidence type="ECO:0000313" key="1">
    <source>
        <dbReference type="EMBL" id="CAA9576270.1"/>
    </source>
</evidence>
<protein>
    <submittedName>
        <fullName evidence="1">Alpha-D-ribose 1-methylphosphonate 5-phosphate C-P lyase PhnJ</fullName>
        <ecNumber evidence="1">4.7.1.1</ecNumber>
    </submittedName>
</protein>